<protein>
    <submittedName>
        <fullName evidence="1">Uncharacterized protein</fullName>
    </submittedName>
</protein>
<gene>
    <name evidence="1" type="ORF">NQ176_g508</name>
</gene>
<name>A0ACC1NYZ6_9HYPO</name>
<dbReference type="EMBL" id="JANJQO010000019">
    <property type="protein sequence ID" value="KAJ2983711.1"/>
    <property type="molecule type" value="Genomic_DNA"/>
</dbReference>
<evidence type="ECO:0000313" key="2">
    <source>
        <dbReference type="Proteomes" id="UP001143910"/>
    </source>
</evidence>
<dbReference type="Proteomes" id="UP001143910">
    <property type="component" value="Unassembled WGS sequence"/>
</dbReference>
<reference evidence="1" key="1">
    <citation type="submission" date="2022-08" db="EMBL/GenBank/DDBJ databases">
        <title>Genome Sequence of Lecanicillium fungicola.</title>
        <authorList>
            <person name="Buettner E."/>
        </authorList>
    </citation>
    <scope>NUCLEOTIDE SEQUENCE</scope>
    <source>
        <strain evidence="1">Babe33</strain>
    </source>
</reference>
<evidence type="ECO:0000313" key="1">
    <source>
        <dbReference type="EMBL" id="KAJ2983711.1"/>
    </source>
</evidence>
<sequence length="137" mass="13885">MRTALIVQIAFAAGTLGAPSFARSSDCNIPKVDGIGLFNVADGQALQHSLATNNLSNSPGANFALKALNTQTFNSGTAKVCVTNPFVFSNTHVALSDVASAVNSLLQECGSAGGELTIKGDTGLKVSVFVQPTGGPC</sequence>
<keyword evidence="2" id="KW-1185">Reference proteome</keyword>
<proteinExistence type="predicted"/>
<organism evidence="1 2">
    <name type="scientific">Zarea fungicola</name>
    <dbReference type="NCBI Taxonomy" id="93591"/>
    <lineage>
        <taxon>Eukaryota</taxon>
        <taxon>Fungi</taxon>
        <taxon>Dikarya</taxon>
        <taxon>Ascomycota</taxon>
        <taxon>Pezizomycotina</taxon>
        <taxon>Sordariomycetes</taxon>
        <taxon>Hypocreomycetidae</taxon>
        <taxon>Hypocreales</taxon>
        <taxon>Cordycipitaceae</taxon>
        <taxon>Zarea</taxon>
    </lineage>
</organism>
<comment type="caution">
    <text evidence="1">The sequence shown here is derived from an EMBL/GenBank/DDBJ whole genome shotgun (WGS) entry which is preliminary data.</text>
</comment>
<accession>A0ACC1NYZ6</accession>